<evidence type="ECO:0000256" key="1">
    <source>
        <dbReference type="SAM" id="MobiDB-lite"/>
    </source>
</evidence>
<gene>
    <name evidence="2" type="ORF">EYF80_006280</name>
</gene>
<accession>A0A4Z2IZ80</accession>
<sequence length="153" mass="16974">MLRIMSVLQTQTPGGAPGQTWVPRRSSRRSRQQTGAWTRRSGSSGSQQKARLQELQGKSRPCRSKTTETSGDLDLNLELNQVRTTTVHRKLAPSDIFPTPARTLNNGHGGFTRRLLTDNRQLPAQHTLKSGCTFIPDPRETTSGLAKITERPT</sequence>
<keyword evidence="3" id="KW-1185">Reference proteome</keyword>
<feature type="compositionally biased region" description="Polar residues" evidence="1">
    <location>
        <begin position="32"/>
        <end position="50"/>
    </location>
</feature>
<reference evidence="2 3" key="1">
    <citation type="submission" date="2019-03" db="EMBL/GenBank/DDBJ databases">
        <title>First draft genome of Liparis tanakae, snailfish: a comprehensive survey of snailfish specific genes.</title>
        <authorList>
            <person name="Kim W."/>
            <person name="Song I."/>
            <person name="Jeong J.-H."/>
            <person name="Kim D."/>
            <person name="Kim S."/>
            <person name="Ryu S."/>
            <person name="Song J.Y."/>
            <person name="Lee S.K."/>
        </authorList>
    </citation>
    <scope>NUCLEOTIDE SEQUENCE [LARGE SCALE GENOMIC DNA]</scope>
    <source>
        <tissue evidence="2">Muscle</tissue>
    </source>
</reference>
<feature type="region of interest" description="Disordered" evidence="1">
    <location>
        <begin position="1"/>
        <end position="71"/>
    </location>
</feature>
<evidence type="ECO:0000313" key="2">
    <source>
        <dbReference type="EMBL" id="TNN83299.1"/>
    </source>
</evidence>
<proteinExistence type="predicted"/>
<protein>
    <submittedName>
        <fullName evidence="2">Uncharacterized protein</fullName>
    </submittedName>
</protein>
<evidence type="ECO:0000313" key="3">
    <source>
        <dbReference type="Proteomes" id="UP000314294"/>
    </source>
</evidence>
<comment type="caution">
    <text evidence="2">The sequence shown here is derived from an EMBL/GenBank/DDBJ whole genome shotgun (WGS) entry which is preliminary data.</text>
</comment>
<name>A0A4Z2IZ80_9TELE</name>
<dbReference type="OrthoDB" id="8938311at2759"/>
<dbReference type="AlphaFoldDB" id="A0A4Z2IZ80"/>
<dbReference type="EMBL" id="SRLO01000033">
    <property type="protein sequence ID" value="TNN83299.1"/>
    <property type="molecule type" value="Genomic_DNA"/>
</dbReference>
<organism evidence="2 3">
    <name type="scientific">Liparis tanakae</name>
    <name type="common">Tanaka's snailfish</name>
    <dbReference type="NCBI Taxonomy" id="230148"/>
    <lineage>
        <taxon>Eukaryota</taxon>
        <taxon>Metazoa</taxon>
        <taxon>Chordata</taxon>
        <taxon>Craniata</taxon>
        <taxon>Vertebrata</taxon>
        <taxon>Euteleostomi</taxon>
        <taxon>Actinopterygii</taxon>
        <taxon>Neopterygii</taxon>
        <taxon>Teleostei</taxon>
        <taxon>Neoteleostei</taxon>
        <taxon>Acanthomorphata</taxon>
        <taxon>Eupercaria</taxon>
        <taxon>Perciformes</taxon>
        <taxon>Cottioidei</taxon>
        <taxon>Cottales</taxon>
        <taxon>Liparidae</taxon>
        <taxon>Liparis</taxon>
    </lineage>
</organism>
<dbReference type="Proteomes" id="UP000314294">
    <property type="component" value="Unassembled WGS sequence"/>
</dbReference>